<dbReference type="SUPFAM" id="SSF53474">
    <property type="entry name" value="alpha/beta-Hydrolases"/>
    <property type="match status" value="1"/>
</dbReference>
<evidence type="ECO:0000259" key="2">
    <source>
        <dbReference type="Pfam" id="PF12146"/>
    </source>
</evidence>
<evidence type="ECO:0000313" key="4">
    <source>
        <dbReference type="Proteomes" id="UP000270626"/>
    </source>
</evidence>
<name>A0A495VQ54_9RHOO</name>
<dbReference type="OrthoDB" id="1412847at2"/>
<feature type="signal peptide" evidence="1">
    <location>
        <begin position="1"/>
        <end position="25"/>
    </location>
</feature>
<gene>
    <name evidence="3" type="ORF">DFR40_2641</name>
</gene>
<organism evidence="3 4">
    <name type="scientific">Azonexus fungiphilus</name>
    <dbReference type="NCBI Taxonomy" id="146940"/>
    <lineage>
        <taxon>Bacteria</taxon>
        <taxon>Pseudomonadati</taxon>
        <taxon>Pseudomonadota</taxon>
        <taxon>Betaproteobacteria</taxon>
        <taxon>Rhodocyclales</taxon>
        <taxon>Azonexaceae</taxon>
        <taxon>Azonexus</taxon>
    </lineage>
</organism>
<dbReference type="Proteomes" id="UP000270626">
    <property type="component" value="Unassembled WGS sequence"/>
</dbReference>
<accession>A0A495VQ54</accession>
<keyword evidence="1" id="KW-0732">Signal</keyword>
<sequence length="435" mass="46702">MNRFPRLFRHLAGVCLIVLSGAAAADDEARQRARELLEHLDVGRYTDAVALFAPALAEALPAERLHVFWASLPALYGPRLQRGAASDEPFGSGYKVRIPLHHEQTTLLAEIGINARRQVASLLLQPQMRPPQLEKNERFAESALEIPLAQGSLPATLTRPAGPGPFPGVVLVHGSGPHDRDEQIGGNRPFRDLAHGLAAHGIAVLRYDKRSRLRPADYAGDFSIDDETTDDAVAALKLLAEQPAIGPLFVFGHSQGAMLAPRIAGRAGSVAGAILWAAPARPLATALVEQLGRIAAMDGSVSADEKRLIDDIAAGLADIRAGVNPPRAEAPLQLPAAYWRSLEAVAAVAEAKQAGIPLLLLHGGRDYQVTDADWQAWRAAFADDPRATLRHYPALNHIGVAGEAPSRPEEYLQAGRVDRALIDDAAAWIRERAGR</sequence>
<dbReference type="RefSeq" id="WP_121458947.1">
    <property type="nucleotide sequence ID" value="NZ_RBXP01000017.1"/>
</dbReference>
<proteinExistence type="predicted"/>
<dbReference type="Pfam" id="PF12146">
    <property type="entry name" value="Hydrolase_4"/>
    <property type="match status" value="1"/>
</dbReference>
<dbReference type="InterPro" id="IPR022742">
    <property type="entry name" value="Hydrolase_4"/>
</dbReference>
<feature type="chain" id="PRO_5019862763" description="Serine aminopeptidase S33 domain-containing protein" evidence="1">
    <location>
        <begin position="26"/>
        <end position="435"/>
    </location>
</feature>
<protein>
    <recommendedName>
        <fullName evidence="2">Serine aminopeptidase S33 domain-containing protein</fullName>
    </recommendedName>
</protein>
<evidence type="ECO:0000256" key="1">
    <source>
        <dbReference type="SAM" id="SignalP"/>
    </source>
</evidence>
<dbReference type="Gene3D" id="3.40.50.1820">
    <property type="entry name" value="alpha/beta hydrolase"/>
    <property type="match status" value="1"/>
</dbReference>
<reference evidence="3 4" key="1">
    <citation type="submission" date="2018-10" db="EMBL/GenBank/DDBJ databases">
        <title>Genomic Encyclopedia of Type Strains, Phase IV (KMG-IV): sequencing the most valuable type-strain genomes for metagenomic binning, comparative biology and taxonomic classification.</title>
        <authorList>
            <person name="Goeker M."/>
        </authorList>
    </citation>
    <scope>NUCLEOTIDE SEQUENCE [LARGE SCALE GENOMIC DNA]</scope>
    <source>
        <strain evidence="3 4">DSM 23841</strain>
    </source>
</reference>
<dbReference type="PANTHER" id="PTHR43265:SF1">
    <property type="entry name" value="ESTERASE ESTD"/>
    <property type="match status" value="1"/>
</dbReference>
<comment type="caution">
    <text evidence="3">The sequence shown here is derived from an EMBL/GenBank/DDBJ whole genome shotgun (WGS) entry which is preliminary data.</text>
</comment>
<keyword evidence="4" id="KW-1185">Reference proteome</keyword>
<dbReference type="InterPro" id="IPR029058">
    <property type="entry name" value="AB_hydrolase_fold"/>
</dbReference>
<dbReference type="InterPro" id="IPR053145">
    <property type="entry name" value="AB_hydrolase_Est10"/>
</dbReference>
<dbReference type="AlphaFoldDB" id="A0A495VQ54"/>
<dbReference type="EMBL" id="RBXP01000017">
    <property type="protein sequence ID" value="RKT50717.1"/>
    <property type="molecule type" value="Genomic_DNA"/>
</dbReference>
<evidence type="ECO:0000313" key="3">
    <source>
        <dbReference type="EMBL" id="RKT50717.1"/>
    </source>
</evidence>
<feature type="domain" description="Serine aminopeptidase S33" evidence="2">
    <location>
        <begin position="189"/>
        <end position="397"/>
    </location>
</feature>
<dbReference type="PANTHER" id="PTHR43265">
    <property type="entry name" value="ESTERASE ESTD"/>
    <property type="match status" value="1"/>
</dbReference>
<dbReference type="GO" id="GO:0052689">
    <property type="term" value="F:carboxylic ester hydrolase activity"/>
    <property type="evidence" value="ECO:0007669"/>
    <property type="project" value="TreeGrafter"/>
</dbReference>